<organism evidence="4 5">
    <name type="scientific">Brevibacterium luteolum</name>
    <dbReference type="NCBI Taxonomy" id="199591"/>
    <lineage>
        <taxon>Bacteria</taxon>
        <taxon>Bacillati</taxon>
        <taxon>Actinomycetota</taxon>
        <taxon>Actinomycetes</taxon>
        <taxon>Micrococcales</taxon>
        <taxon>Brevibacteriaceae</taxon>
        <taxon>Brevibacterium</taxon>
    </lineage>
</organism>
<proteinExistence type="inferred from homology"/>
<evidence type="ECO:0000313" key="4">
    <source>
        <dbReference type="EMBL" id="PMB99128.1"/>
    </source>
</evidence>
<comment type="caution">
    <text evidence="4">The sequence shown here is derived from an EMBL/GenBank/DDBJ whole genome shotgun (WGS) entry which is preliminary data.</text>
</comment>
<keyword evidence="5" id="KW-1185">Reference proteome</keyword>
<dbReference type="Gene3D" id="1.10.10.2840">
    <property type="entry name" value="PucR C-terminal helix-turn-helix domain"/>
    <property type="match status" value="1"/>
</dbReference>
<feature type="domain" description="PucR C-terminal helix-turn-helix" evidence="2">
    <location>
        <begin position="329"/>
        <end position="385"/>
    </location>
</feature>
<feature type="domain" description="CdaR GGDEF-like" evidence="3">
    <location>
        <begin position="171"/>
        <end position="281"/>
    </location>
</feature>
<protein>
    <submittedName>
        <fullName evidence="4">PucR family transcriptional regulator</fullName>
    </submittedName>
</protein>
<evidence type="ECO:0000259" key="3">
    <source>
        <dbReference type="Pfam" id="PF17853"/>
    </source>
</evidence>
<dbReference type="RefSeq" id="WP_102159888.1">
    <property type="nucleotide sequence ID" value="NZ_PNFZ01000001.1"/>
</dbReference>
<dbReference type="InterPro" id="IPR025736">
    <property type="entry name" value="PucR_C-HTH_dom"/>
</dbReference>
<sequence>MPVRSEEAAAHVRARAETSRRLKAGQALLHKLTLQRLEARLPWYRSMSAADRGWVVVLANSGIASFIDWYRDPDAQLRVVQDIFQSAPRELVRSVSLQQTLQLLRVVVEVVEERVGDLARPNEQAKLREAVLVYSREIAFAAADIYARAAEARGSWDARLEAMVVDALVRGDSVDELASRTAAFGWRTEGSVYVLVGRAPQRAAHKSIDEIRKAAQKWAEDALVGVHDDRLLIVIGGVEDIDQAATALSQFFGPSEVVIGPEVSTLAEAATSAAAAGWALRTASARPIVARPVHARDLLPERAVAGDTCAVRELITSYYEPLKSGSGQLLDTVAAYVEFGGSLENTARSLHVHPNTVRYRLRKIADLIGIDPTEARAGFVIRIALVYGQLSEAGQLSNLNKSP</sequence>
<dbReference type="InterPro" id="IPR041522">
    <property type="entry name" value="CdaR_GGDEF"/>
</dbReference>
<comment type="similarity">
    <text evidence="1">Belongs to the CdaR family.</text>
</comment>
<dbReference type="Proteomes" id="UP000235703">
    <property type="component" value="Unassembled WGS sequence"/>
</dbReference>
<gene>
    <name evidence="4" type="ORF">CJ198_00885</name>
</gene>
<evidence type="ECO:0000313" key="5">
    <source>
        <dbReference type="Proteomes" id="UP000235703"/>
    </source>
</evidence>
<dbReference type="AlphaFoldDB" id="A0A2N6PKC6"/>
<evidence type="ECO:0000259" key="2">
    <source>
        <dbReference type="Pfam" id="PF13556"/>
    </source>
</evidence>
<dbReference type="EMBL" id="PNFZ01000001">
    <property type="protein sequence ID" value="PMB99128.1"/>
    <property type="molecule type" value="Genomic_DNA"/>
</dbReference>
<reference evidence="4 5" key="1">
    <citation type="submission" date="2017-09" db="EMBL/GenBank/DDBJ databases">
        <title>Bacterial strain isolated from the female urinary microbiota.</title>
        <authorList>
            <person name="Thomas-White K."/>
            <person name="Kumar N."/>
            <person name="Forster S."/>
            <person name="Putonti C."/>
            <person name="Lawley T."/>
            <person name="Wolfe A.J."/>
        </authorList>
    </citation>
    <scope>NUCLEOTIDE SEQUENCE [LARGE SCALE GENOMIC DNA]</scope>
    <source>
        <strain evidence="4 5">UMB0680</strain>
    </source>
</reference>
<dbReference type="Pfam" id="PF13556">
    <property type="entry name" value="HTH_30"/>
    <property type="match status" value="1"/>
</dbReference>
<dbReference type="InterPro" id="IPR051448">
    <property type="entry name" value="CdaR-like_regulators"/>
</dbReference>
<accession>A0A2N6PKC6</accession>
<name>A0A2N6PKC6_9MICO</name>
<dbReference type="PANTHER" id="PTHR33744">
    <property type="entry name" value="CARBOHYDRATE DIACID REGULATOR"/>
    <property type="match status" value="1"/>
</dbReference>
<dbReference type="Pfam" id="PF17853">
    <property type="entry name" value="GGDEF_2"/>
    <property type="match status" value="1"/>
</dbReference>
<dbReference type="PANTHER" id="PTHR33744:SF7">
    <property type="entry name" value="PUCR FAMILY TRANSCRIPTIONAL REGULATOR"/>
    <property type="match status" value="1"/>
</dbReference>
<evidence type="ECO:0000256" key="1">
    <source>
        <dbReference type="ARBA" id="ARBA00006754"/>
    </source>
</evidence>
<dbReference type="InterPro" id="IPR042070">
    <property type="entry name" value="PucR_C-HTH_sf"/>
</dbReference>
<dbReference type="OrthoDB" id="3246591at2"/>